<evidence type="ECO:0000313" key="2">
    <source>
        <dbReference type="EMBL" id="KAK8780963.1"/>
    </source>
</evidence>
<proteinExistence type="predicted"/>
<feature type="domain" description="Endonuclease/exonuclease/phosphatase" evidence="1">
    <location>
        <begin position="185"/>
        <end position="247"/>
    </location>
</feature>
<evidence type="ECO:0000259" key="1">
    <source>
        <dbReference type="Pfam" id="PF14529"/>
    </source>
</evidence>
<dbReference type="EMBL" id="JARKHS020008218">
    <property type="protein sequence ID" value="KAK8780963.1"/>
    <property type="molecule type" value="Genomic_DNA"/>
</dbReference>
<dbReference type="Pfam" id="PF14529">
    <property type="entry name" value="Exo_endo_phos_2"/>
    <property type="match status" value="1"/>
</dbReference>
<protein>
    <recommendedName>
        <fullName evidence="1">Endonuclease/exonuclease/phosphatase domain-containing protein</fullName>
    </recommendedName>
</protein>
<gene>
    <name evidence="2" type="ORF">V5799_017696</name>
</gene>
<comment type="caution">
    <text evidence="2">The sequence shown here is derived from an EMBL/GenBank/DDBJ whole genome shotgun (WGS) entry which is preliminary data.</text>
</comment>
<reference evidence="2 3" key="1">
    <citation type="journal article" date="2023" name="Arcadia Sci">
        <title>De novo assembly of a long-read Amblyomma americanum tick genome.</title>
        <authorList>
            <person name="Chou S."/>
            <person name="Poskanzer K.E."/>
            <person name="Rollins M."/>
            <person name="Thuy-Boun P.S."/>
        </authorList>
    </citation>
    <scope>NUCLEOTIDE SEQUENCE [LARGE SCALE GENOMIC DNA]</scope>
    <source>
        <strain evidence="2">F_SG_1</strain>
        <tissue evidence="2">Salivary glands</tissue>
    </source>
</reference>
<organism evidence="2 3">
    <name type="scientific">Amblyomma americanum</name>
    <name type="common">Lone star tick</name>
    <dbReference type="NCBI Taxonomy" id="6943"/>
    <lineage>
        <taxon>Eukaryota</taxon>
        <taxon>Metazoa</taxon>
        <taxon>Ecdysozoa</taxon>
        <taxon>Arthropoda</taxon>
        <taxon>Chelicerata</taxon>
        <taxon>Arachnida</taxon>
        <taxon>Acari</taxon>
        <taxon>Parasitiformes</taxon>
        <taxon>Ixodida</taxon>
        <taxon>Ixodoidea</taxon>
        <taxon>Ixodidae</taxon>
        <taxon>Amblyomminae</taxon>
        <taxon>Amblyomma</taxon>
    </lineage>
</organism>
<evidence type="ECO:0000313" key="3">
    <source>
        <dbReference type="Proteomes" id="UP001321473"/>
    </source>
</evidence>
<dbReference type="Gene3D" id="3.60.10.10">
    <property type="entry name" value="Endonuclease/exonuclease/phosphatase"/>
    <property type="match status" value="1"/>
</dbReference>
<dbReference type="GO" id="GO:0003824">
    <property type="term" value="F:catalytic activity"/>
    <property type="evidence" value="ECO:0007669"/>
    <property type="project" value="InterPro"/>
</dbReference>
<feature type="non-terminal residue" evidence="2">
    <location>
        <position position="286"/>
    </location>
</feature>
<dbReference type="InterPro" id="IPR005135">
    <property type="entry name" value="Endo/exonuclease/phosphatase"/>
</dbReference>
<dbReference type="SUPFAM" id="SSF56219">
    <property type="entry name" value="DNase I-like"/>
    <property type="match status" value="1"/>
</dbReference>
<name>A0AAQ4F2H7_AMBAM</name>
<dbReference type="Proteomes" id="UP001321473">
    <property type="component" value="Unassembled WGS sequence"/>
</dbReference>
<keyword evidence="3" id="KW-1185">Reference proteome</keyword>
<dbReference type="InterPro" id="IPR036691">
    <property type="entry name" value="Endo/exonu/phosph_ase_sf"/>
</dbReference>
<sequence length="286" mass="32079">MKKSTLFPTRHFYTRVTSLLLENHPQLRDVVGSGADSWKDLSVPATPCIVFTGQEIEEADFLYLEVDREKLFRVKNAEEGLAAVLSAYWLFNVQRKKLLWLKLADLVNSEFGGTLRGLQIENKWKSLERAYKRAKAKNNTSGDHRVPCEFEDELAKVLEKEHHIPPTVLLETGVAAGSSDLIGGDCLLCGDFNAAHPRWGSRRADRRGRDLTAALRGTSLHILNSGVPTFVRRGGVRSCIDLSIVSQRPKPGRRADGRIYKVTHWDRFRDLLGSLPLQGDLLAHVA</sequence>
<dbReference type="AlphaFoldDB" id="A0AAQ4F2H7"/>
<accession>A0AAQ4F2H7</accession>